<dbReference type="NCBIfam" id="TIGR01220">
    <property type="entry name" value="Pmev_kin_Gr_pos"/>
    <property type="match status" value="1"/>
</dbReference>
<keyword evidence="4" id="KW-0547">Nucleotide-binding</keyword>
<evidence type="ECO:0000259" key="8">
    <source>
        <dbReference type="Pfam" id="PF08544"/>
    </source>
</evidence>
<dbReference type="InterPro" id="IPR014721">
    <property type="entry name" value="Ribsml_uS5_D2-typ_fold_subgr"/>
</dbReference>
<evidence type="ECO:0000313" key="10">
    <source>
        <dbReference type="Proteomes" id="UP000051084"/>
    </source>
</evidence>
<evidence type="ECO:0000256" key="5">
    <source>
        <dbReference type="ARBA" id="ARBA00022777"/>
    </source>
</evidence>
<dbReference type="GO" id="GO:0004631">
    <property type="term" value="F:phosphomevalonate kinase activity"/>
    <property type="evidence" value="ECO:0007669"/>
    <property type="project" value="UniProtKB-EC"/>
</dbReference>
<gene>
    <name evidence="9" type="ORF">FC21_GL001492</name>
</gene>
<proteinExistence type="predicted"/>
<dbReference type="InterPro" id="IPR036554">
    <property type="entry name" value="GHMP_kinase_C_sf"/>
</dbReference>
<dbReference type="InterPro" id="IPR020568">
    <property type="entry name" value="Ribosomal_Su5_D2-typ_SF"/>
</dbReference>
<comment type="caution">
    <text evidence="9">The sequence shown here is derived from an EMBL/GenBank/DDBJ whole genome shotgun (WGS) entry which is preliminary data.</text>
</comment>
<dbReference type="AlphaFoldDB" id="A0A0R1UMD7"/>
<dbReference type="PRINTS" id="PR00959">
    <property type="entry name" value="MEVGALKINASE"/>
</dbReference>
<keyword evidence="5 9" id="KW-0418">Kinase</keyword>
<evidence type="ECO:0000313" key="9">
    <source>
        <dbReference type="EMBL" id="KRL94020.1"/>
    </source>
</evidence>
<protein>
    <recommendedName>
        <fullName evidence="2">phosphomevalonate kinase</fullName>
        <ecNumber evidence="2">2.7.4.2</ecNumber>
    </recommendedName>
</protein>
<dbReference type="PANTHER" id="PTHR31814">
    <property type="match status" value="1"/>
</dbReference>
<evidence type="ECO:0000256" key="2">
    <source>
        <dbReference type="ARBA" id="ARBA00012958"/>
    </source>
</evidence>
<dbReference type="GO" id="GO:0019287">
    <property type="term" value="P:isopentenyl diphosphate biosynthetic process, mevalonate pathway"/>
    <property type="evidence" value="ECO:0007669"/>
    <property type="project" value="UniProtKB-UniPathway"/>
</dbReference>
<sequence>MNKQIATAPGKLYLAGEYAVVTPGHQAILMAVNRHVTATITPSRLGIATSAQYPTQHLLWQTTNQTVQAITISPAYQFIWQAITTTSEYLVDLGYQLQPFNLHLTSQLTGSNQRKYGLGSSAAVTVAVIKAMLQAYQVKAPLMTIFKLAALAHLTTQGNGSLGDVAVAVYGGMINYQSFDRHWVQAYRSTHSLATTINIEWPQLAIQPLKMPNDWLLKVGWTASPAKTGPLVTKINQFATNNPEIYHGFLQASDDAVTKIATALQTQDWLVFKTNLQANAMLLNLLGTQAGVDITTETLQSLIDEATKLGGVAKTSGGGGGDCGVAIFNDTTRADQVIPAWTDHEIVPLDLTIN</sequence>
<dbReference type="Gene3D" id="3.30.230.10">
    <property type="match status" value="1"/>
</dbReference>
<evidence type="ECO:0000256" key="6">
    <source>
        <dbReference type="ARBA" id="ARBA00022840"/>
    </source>
</evidence>
<dbReference type="UniPathway" id="UPA00057">
    <property type="reaction ID" value="UER00099"/>
</dbReference>
<dbReference type="GO" id="GO:0005524">
    <property type="term" value="F:ATP binding"/>
    <property type="evidence" value="ECO:0007669"/>
    <property type="project" value="UniProtKB-KW"/>
</dbReference>
<keyword evidence="3" id="KW-0808">Transferase</keyword>
<dbReference type="InterPro" id="IPR005917">
    <property type="entry name" value="Pmev_kinase_bact"/>
</dbReference>
<dbReference type="Pfam" id="PF08544">
    <property type="entry name" value="GHMP_kinases_C"/>
    <property type="match status" value="1"/>
</dbReference>
<dbReference type="InterPro" id="IPR006204">
    <property type="entry name" value="GHMP_kinase_N_dom"/>
</dbReference>
<dbReference type="RefSeq" id="WP_054652788.1">
    <property type="nucleotide sequence ID" value="NZ_AZGC01000039.1"/>
</dbReference>
<evidence type="ECO:0000259" key="7">
    <source>
        <dbReference type="Pfam" id="PF00288"/>
    </source>
</evidence>
<dbReference type="PANTHER" id="PTHR31814:SF2">
    <property type="entry name" value="PHOSPHOMEVALONATE KINASE"/>
    <property type="match status" value="1"/>
</dbReference>
<feature type="domain" description="GHMP kinase N-terminal" evidence="7">
    <location>
        <begin position="79"/>
        <end position="172"/>
    </location>
</feature>
<accession>A0A0R1UMD7</accession>
<dbReference type="SUPFAM" id="SSF55060">
    <property type="entry name" value="GHMP Kinase, C-terminal domain"/>
    <property type="match status" value="1"/>
</dbReference>
<dbReference type="SUPFAM" id="SSF54211">
    <property type="entry name" value="Ribosomal protein S5 domain 2-like"/>
    <property type="match status" value="1"/>
</dbReference>
<dbReference type="InterPro" id="IPR035102">
    <property type="entry name" value="Phosphomevalonate_kinase"/>
</dbReference>
<dbReference type="PATRIC" id="fig|1423742.4.peg.1546"/>
<feature type="domain" description="GHMP kinase C-terminal" evidence="8">
    <location>
        <begin position="262"/>
        <end position="343"/>
    </location>
</feature>
<name>A0A0R1UMD7_9LACO</name>
<reference evidence="9 10" key="1">
    <citation type="journal article" date="2015" name="Genome Announc.">
        <title>Expanding the biotechnology potential of lactobacilli through comparative genomics of 213 strains and associated genera.</title>
        <authorList>
            <person name="Sun Z."/>
            <person name="Harris H.M."/>
            <person name="McCann A."/>
            <person name="Guo C."/>
            <person name="Argimon S."/>
            <person name="Zhang W."/>
            <person name="Yang X."/>
            <person name="Jeffery I.B."/>
            <person name="Cooney J.C."/>
            <person name="Kagawa T.F."/>
            <person name="Liu W."/>
            <person name="Song Y."/>
            <person name="Salvetti E."/>
            <person name="Wrobel A."/>
            <person name="Rasinkangas P."/>
            <person name="Parkhill J."/>
            <person name="Rea M.C."/>
            <person name="O'Sullivan O."/>
            <person name="Ritari J."/>
            <person name="Douillard F.P."/>
            <person name="Paul Ross R."/>
            <person name="Yang R."/>
            <person name="Briner A.E."/>
            <person name="Felis G.E."/>
            <person name="de Vos W.M."/>
            <person name="Barrangou R."/>
            <person name="Klaenhammer T.R."/>
            <person name="Caufield P.W."/>
            <person name="Cui Y."/>
            <person name="Zhang H."/>
            <person name="O'Toole P.W."/>
        </authorList>
    </citation>
    <scope>NUCLEOTIDE SEQUENCE [LARGE SCALE GENOMIC DNA]</scope>
    <source>
        <strain evidence="9 10">DSM 18793</strain>
    </source>
</reference>
<evidence type="ECO:0000256" key="3">
    <source>
        <dbReference type="ARBA" id="ARBA00022679"/>
    </source>
</evidence>
<evidence type="ECO:0000256" key="4">
    <source>
        <dbReference type="ARBA" id="ARBA00022741"/>
    </source>
</evidence>
<keyword evidence="6" id="KW-0067">ATP-binding</keyword>
<keyword evidence="10" id="KW-1185">Reference proteome</keyword>
<dbReference type="Proteomes" id="UP000051084">
    <property type="component" value="Unassembled WGS sequence"/>
</dbReference>
<dbReference type="STRING" id="417373.GCA_001570685_00583"/>
<dbReference type="InterPro" id="IPR013750">
    <property type="entry name" value="GHMP_kinase_C_dom"/>
</dbReference>
<dbReference type="EC" id="2.7.4.2" evidence="2"/>
<dbReference type="EMBL" id="AZGC01000039">
    <property type="protein sequence ID" value="KRL94020.1"/>
    <property type="molecule type" value="Genomic_DNA"/>
</dbReference>
<evidence type="ECO:0000256" key="1">
    <source>
        <dbReference type="ARBA" id="ARBA00005017"/>
    </source>
</evidence>
<organism evidence="9 10">
    <name type="scientific">Limosilactobacillus equigenerosi DSM 18793 = JCM 14505</name>
    <dbReference type="NCBI Taxonomy" id="1423742"/>
    <lineage>
        <taxon>Bacteria</taxon>
        <taxon>Bacillati</taxon>
        <taxon>Bacillota</taxon>
        <taxon>Bacilli</taxon>
        <taxon>Lactobacillales</taxon>
        <taxon>Lactobacillaceae</taxon>
        <taxon>Limosilactobacillus</taxon>
    </lineage>
</organism>
<comment type="pathway">
    <text evidence="1">Isoprenoid biosynthesis; isopentenyl diphosphate biosynthesis via mevalonate pathway; isopentenyl diphosphate from (R)-mevalonate: step 2/3.</text>
</comment>
<dbReference type="OrthoDB" id="1522677at2"/>
<dbReference type="Gene3D" id="3.30.70.890">
    <property type="entry name" value="GHMP kinase, C-terminal domain"/>
    <property type="match status" value="1"/>
</dbReference>
<dbReference type="Pfam" id="PF00288">
    <property type="entry name" value="GHMP_kinases_N"/>
    <property type="match status" value="1"/>
</dbReference>